<name>A0A4U9VVS3_SERFO</name>
<dbReference type="AlphaFoldDB" id="A0A4U9VVS3"/>
<dbReference type="InterPro" id="IPR022742">
    <property type="entry name" value="Hydrolase_4"/>
</dbReference>
<dbReference type="Pfam" id="PF12146">
    <property type="entry name" value="Hydrolase_4"/>
    <property type="match status" value="1"/>
</dbReference>
<evidence type="ECO:0000259" key="1">
    <source>
        <dbReference type="Pfam" id="PF12146"/>
    </source>
</evidence>
<dbReference type="EMBL" id="CABEEZ010000121">
    <property type="protein sequence ID" value="VTR50159.1"/>
    <property type="molecule type" value="Genomic_DNA"/>
</dbReference>
<gene>
    <name evidence="2" type="ORF">NCTC12965_05941</name>
</gene>
<proteinExistence type="predicted"/>
<reference evidence="2" key="1">
    <citation type="submission" date="2019-05" db="EMBL/GenBank/DDBJ databases">
        <authorList>
            <consortium name="Pathogen Informatics"/>
        </authorList>
    </citation>
    <scope>NUCLEOTIDE SEQUENCE [LARGE SCALE GENOMIC DNA]</scope>
    <source>
        <strain evidence="2">NCTC12965</strain>
    </source>
</reference>
<evidence type="ECO:0000313" key="2">
    <source>
        <dbReference type="EMBL" id="VTR50159.1"/>
    </source>
</evidence>
<feature type="domain" description="Serine aminopeptidase S33" evidence="1">
    <location>
        <begin position="15"/>
        <end position="93"/>
    </location>
</feature>
<dbReference type="SUPFAM" id="SSF53474">
    <property type="entry name" value="alpha/beta-Hydrolases"/>
    <property type="match status" value="1"/>
</dbReference>
<accession>A0A4U9VVS3</accession>
<dbReference type="InterPro" id="IPR029058">
    <property type="entry name" value="AB_hydrolase_fold"/>
</dbReference>
<organism evidence="2">
    <name type="scientific">Serratia fonticola</name>
    <dbReference type="NCBI Taxonomy" id="47917"/>
    <lineage>
        <taxon>Bacteria</taxon>
        <taxon>Pseudomonadati</taxon>
        <taxon>Pseudomonadota</taxon>
        <taxon>Gammaproteobacteria</taxon>
        <taxon>Enterobacterales</taxon>
        <taxon>Yersiniaceae</taxon>
        <taxon>Serratia</taxon>
    </lineage>
</organism>
<protein>
    <submittedName>
        <fullName evidence="2">Lysophospholipase L2</fullName>
    </submittedName>
</protein>
<sequence>MRLVPGRWRPLPYVVNTLTHSRERYRRNLRYYADHPELRVGGPTYHWVKESIQAGQQIIAQAANITTPILLLQAGEDRVVDNRSQRAFCQALSDAGHPCEGENRGLSKALAMRSCSNGTRCAPRH</sequence>
<dbReference type="Gene3D" id="3.40.50.1820">
    <property type="entry name" value="alpha/beta hydrolase"/>
    <property type="match status" value="1"/>
</dbReference>